<protein>
    <submittedName>
        <fullName evidence="3">Uncharacterized protein</fullName>
    </submittedName>
</protein>
<dbReference type="InterPro" id="IPR011042">
    <property type="entry name" value="6-blade_b-propeller_TolB-like"/>
</dbReference>
<keyword evidence="4" id="KW-1185">Reference proteome</keyword>
<dbReference type="Gene3D" id="2.120.10.30">
    <property type="entry name" value="TolB, C-terminal domain"/>
    <property type="match status" value="1"/>
</dbReference>
<dbReference type="SUPFAM" id="SSF101898">
    <property type="entry name" value="NHL repeat"/>
    <property type="match status" value="1"/>
</dbReference>
<evidence type="ECO:0000256" key="2">
    <source>
        <dbReference type="PROSITE-ProRule" id="PRU00504"/>
    </source>
</evidence>
<sequence>MKPIELLLRRLNVMQLLPTRVSEETIYNSIANQQIDKLIICVRQSSHSINCLRIFFELLPTLANDNYVFELVEVLNQSPLTSDELSTTTTKHLCHLLSDKYFDRFEQILHLPFRSFSLTFSIFQLMEFIRQCPDFQQLIRCLTILINRHIPHVNGYPSWILQGILERYRPGDEKLIESLLKIKTKVNILYIGDNNTGTTPFMLLLRLCTNEKCLPLIDEALSNIKEPTLMNYVDNWDRSYLNYLLCAVCEHKSINVSQQNTEESYSSCPNAQVVLRLFAQLWEFGNRCSYLIQTILNSQFCFSLRLALFDCVLKIDSSASVIKENINTFFTYFPSIYIPQYSTYLKRLARDQSLNQALFNVLEGKSSEDRHLMTKIKFLLQQGSRIEPIPDCTRELLLNSHSPIPFLLLDYAIHMEIPDTSSTNQINIIVDLYVRHLAEWGYRQSWQTYFDQYQSTLLPATIDYLEKIRCKMPQHLSTLCIQRLRSLLINLGDNTLEKLGEHLSNNLIRSLTRLAYDQHYSFFCKIQNGLIAAGGNGQGNGINQLDSPYGLYVDDDDDQTVYVADSSNHRIVKWKKGAANGQVVVGGNGKGSGAHQLSYPLDVIVDKERDSLIISEFENSRVVRWPRRNGTSGETIISNIGNCLALTMDENGSLYVTDYSKHEVRRYQRGESEGTVVAGGNGKGNRLDQLTNPLYVFFDRDHSVYVSENVNNRVTKWMEGAKEGIVVAGGQGQGNGLTQLNHPRGGVVDQLGTVYVTDCGNDRIMRWPKGATQGSVIVGGNGRGGQSSQLSCPIGLSFDRYGNLYVVEHSYEIIFNEFAASYKSSSGMFTTMALRSYPNDTFDNAYELLIRILNYDTEKQSKVDAYGRCARM</sequence>
<dbReference type="EMBL" id="CAJOBG010003199">
    <property type="protein sequence ID" value="CAF4050967.1"/>
    <property type="molecule type" value="Genomic_DNA"/>
</dbReference>
<comment type="caution">
    <text evidence="3">The sequence shown here is derived from an EMBL/GenBank/DDBJ whole genome shotgun (WGS) entry which is preliminary data.</text>
</comment>
<dbReference type="Gene3D" id="2.40.10.500">
    <property type="match status" value="1"/>
</dbReference>
<keyword evidence="1" id="KW-0677">Repeat</keyword>
<dbReference type="PROSITE" id="PS51125">
    <property type="entry name" value="NHL"/>
    <property type="match status" value="1"/>
</dbReference>
<name>A0A819RQ88_9BILA</name>
<proteinExistence type="predicted"/>
<evidence type="ECO:0000313" key="4">
    <source>
        <dbReference type="Proteomes" id="UP000663866"/>
    </source>
</evidence>
<evidence type="ECO:0000256" key="1">
    <source>
        <dbReference type="ARBA" id="ARBA00022737"/>
    </source>
</evidence>
<dbReference type="Proteomes" id="UP000663866">
    <property type="component" value="Unassembled WGS sequence"/>
</dbReference>
<dbReference type="InterPro" id="IPR001258">
    <property type="entry name" value="NHL_repeat"/>
</dbReference>
<dbReference type="CDD" id="cd05819">
    <property type="entry name" value="NHL"/>
    <property type="match status" value="1"/>
</dbReference>
<dbReference type="AlphaFoldDB" id="A0A819RQ88"/>
<accession>A0A819RQ88</accession>
<dbReference type="PANTHER" id="PTHR24104">
    <property type="entry name" value="E3 UBIQUITIN-PROTEIN LIGASE NHLRC1-RELATED"/>
    <property type="match status" value="1"/>
</dbReference>
<reference evidence="3" key="1">
    <citation type="submission" date="2021-02" db="EMBL/GenBank/DDBJ databases">
        <authorList>
            <person name="Nowell W R."/>
        </authorList>
    </citation>
    <scope>NUCLEOTIDE SEQUENCE</scope>
</reference>
<evidence type="ECO:0000313" key="3">
    <source>
        <dbReference type="EMBL" id="CAF4050967.1"/>
    </source>
</evidence>
<dbReference type="GO" id="GO:0008270">
    <property type="term" value="F:zinc ion binding"/>
    <property type="evidence" value="ECO:0007669"/>
    <property type="project" value="UniProtKB-KW"/>
</dbReference>
<gene>
    <name evidence="3" type="ORF">OVN521_LOCUS17991</name>
</gene>
<dbReference type="InterPro" id="IPR050952">
    <property type="entry name" value="TRIM-NHL_E3_ligases"/>
</dbReference>
<organism evidence="3 4">
    <name type="scientific">Rotaria magnacalcarata</name>
    <dbReference type="NCBI Taxonomy" id="392030"/>
    <lineage>
        <taxon>Eukaryota</taxon>
        <taxon>Metazoa</taxon>
        <taxon>Spiralia</taxon>
        <taxon>Gnathifera</taxon>
        <taxon>Rotifera</taxon>
        <taxon>Eurotatoria</taxon>
        <taxon>Bdelloidea</taxon>
        <taxon>Philodinida</taxon>
        <taxon>Philodinidae</taxon>
        <taxon>Rotaria</taxon>
    </lineage>
</organism>
<feature type="repeat" description="NHL" evidence="2">
    <location>
        <begin position="539"/>
        <end position="577"/>
    </location>
</feature>
<dbReference type="PANTHER" id="PTHR24104:SF25">
    <property type="entry name" value="PROTEIN LIN-41"/>
    <property type="match status" value="1"/>
</dbReference>